<comment type="caution">
    <text evidence="2">The sequence shown here is derived from an EMBL/GenBank/DDBJ whole genome shotgun (WGS) entry which is preliminary data.</text>
</comment>
<dbReference type="EMBL" id="JASPKZ010000038">
    <property type="protein sequence ID" value="KAJ9601011.1"/>
    <property type="molecule type" value="Genomic_DNA"/>
</dbReference>
<protein>
    <submittedName>
        <fullName evidence="2">Uncharacterized protein</fullName>
    </submittedName>
</protein>
<gene>
    <name evidence="2" type="ORF">L9F63_000849</name>
</gene>
<dbReference type="InterPro" id="IPR026682">
    <property type="entry name" value="AKT1S1"/>
</dbReference>
<dbReference type="AlphaFoldDB" id="A0AAD8AL10"/>
<dbReference type="GO" id="GO:0048011">
    <property type="term" value="P:neurotrophin TRK receptor signaling pathway"/>
    <property type="evidence" value="ECO:0007669"/>
    <property type="project" value="InterPro"/>
</dbReference>
<dbReference type="Pfam" id="PF15798">
    <property type="entry name" value="PRAS"/>
    <property type="match status" value="1"/>
</dbReference>
<evidence type="ECO:0000313" key="3">
    <source>
        <dbReference type="Proteomes" id="UP001233999"/>
    </source>
</evidence>
<feature type="non-terminal residue" evidence="2">
    <location>
        <position position="251"/>
    </location>
</feature>
<dbReference type="GO" id="GO:0032007">
    <property type="term" value="P:negative regulation of TOR signaling"/>
    <property type="evidence" value="ECO:0007669"/>
    <property type="project" value="InterPro"/>
</dbReference>
<organism evidence="2 3">
    <name type="scientific">Diploptera punctata</name>
    <name type="common">Pacific beetle cockroach</name>
    <dbReference type="NCBI Taxonomy" id="6984"/>
    <lineage>
        <taxon>Eukaryota</taxon>
        <taxon>Metazoa</taxon>
        <taxon>Ecdysozoa</taxon>
        <taxon>Arthropoda</taxon>
        <taxon>Hexapoda</taxon>
        <taxon>Insecta</taxon>
        <taxon>Pterygota</taxon>
        <taxon>Neoptera</taxon>
        <taxon>Polyneoptera</taxon>
        <taxon>Dictyoptera</taxon>
        <taxon>Blattodea</taxon>
        <taxon>Blaberoidea</taxon>
        <taxon>Blaberidae</taxon>
        <taxon>Diplopterinae</taxon>
        <taxon>Diploptera</taxon>
    </lineage>
</organism>
<feature type="region of interest" description="Disordered" evidence="1">
    <location>
        <begin position="89"/>
        <end position="121"/>
    </location>
</feature>
<evidence type="ECO:0000313" key="2">
    <source>
        <dbReference type="EMBL" id="KAJ9601011.1"/>
    </source>
</evidence>
<dbReference type="PANTHER" id="PTHR21844">
    <property type="entry name" value="AKT1 SUBSTRATE 1 PROTEIN"/>
    <property type="match status" value="1"/>
</dbReference>
<proteinExistence type="predicted"/>
<feature type="compositionally biased region" description="Polar residues" evidence="1">
    <location>
        <begin position="97"/>
        <end position="115"/>
    </location>
</feature>
<dbReference type="GO" id="GO:0005737">
    <property type="term" value="C:cytoplasm"/>
    <property type="evidence" value="ECO:0007669"/>
    <property type="project" value="TreeGrafter"/>
</dbReference>
<keyword evidence="3" id="KW-1185">Reference proteome</keyword>
<reference evidence="2" key="2">
    <citation type="submission" date="2023-05" db="EMBL/GenBank/DDBJ databases">
        <authorList>
            <person name="Fouks B."/>
        </authorList>
    </citation>
    <scope>NUCLEOTIDE SEQUENCE</scope>
    <source>
        <strain evidence="2">Stay&amp;Tobe</strain>
        <tissue evidence="2">Testes</tissue>
    </source>
</reference>
<name>A0AAD8AL10_DIPPU</name>
<feature type="region of interest" description="Disordered" evidence="1">
    <location>
        <begin position="151"/>
        <end position="219"/>
    </location>
</feature>
<dbReference type="Proteomes" id="UP001233999">
    <property type="component" value="Unassembled WGS sequence"/>
</dbReference>
<dbReference type="PANTHER" id="PTHR21844:SF2">
    <property type="entry name" value="PROLINE-RICH AKT1 SUBSTRATE 1"/>
    <property type="match status" value="1"/>
</dbReference>
<accession>A0AAD8AL10</accession>
<reference evidence="2" key="1">
    <citation type="journal article" date="2023" name="IScience">
        <title>Live-bearing cockroach genome reveals convergent evolutionary mechanisms linked to viviparity in insects and beyond.</title>
        <authorList>
            <person name="Fouks B."/>
            <person name="Harrison M.C."/>
            <person name="Mikhailova A.A."/>
            <person name="Marchal E."/>
            <person name="English S."/>
            <person name="Carruthers M."/>
            <person name="Jennings E.C."/>
            <person name="Chiamaka E.L."/>
            <person name="Frigard R.A."/>
            <person name="Pippel M."/>
            <person name="Attardo G.M."/>
            <person name="Benoit J.B."/>
            <person name="Bornberg-Bauer E."/>
            <person name="Tobe S.S."/>
        </authorList>
    </citation>
    <scope>NUCLEOTIDE SEQUENCE</scope>
    <source>
        <strain evidence="2">Stay&amp;Tobe</strain>
    </source>
</reference>
<sequence>SQLPAPVRTAMSALQQQLGEAVQQETARTEERVRSYSEKQYAELEEFRERAHRDHRIVTRILCESQENLSPVGHLSNLINAAKAASAKQATPLADSRQVNHASPLTPNMAGGNSTKTERRLPVKLFGQSPATRTNTNSLDTEGLFDLEGMEENPTESYHSEEETDTDDSGSHDEGIHIPRGRIHSNLAKSLPVDVPAFLPPLKRDGEEGEDERNPQDPMDIAASIKALAKSVHGDSNVFGDLPRPRFSTQI</sequence>
<evidence type="ECO:0000256" key="1">
    <source>
        <dbReference type="SAM" id="MobiDB-lite"/>
    </source>
</evidence>